<evidence type="ECO:0000313" key="3">
    <source>
        <dbReference type="Proteomes" id="UP000826195"/>
    </source>
</evidence>
<name>A0AAV7ISU5_COTGL</name>
<feature type="region of interest" description="Disordered" evidence="1">
    <location>
        <begin position="166"/>
        <end position="206"/>
    </location>
</feature>
<keyword evidence="3" id="KW-1185">Reference proteome</keyword>
<reference evidence="2 3" key="1">
    <citation type="journal article" date="2021" name="J. Hered.">
        <title>A chromosome-level genome assembly of the parasitoid wasp, Cotesia glomerata (Hymenoptera: Braconidae).</title>
        <authorList>
            <person name="Pinto B.J."/>
            <person name="Weis J.J."/>
            <person name="Gamble T."/>
            <person name="Ode P.J."/>
            <person name="Paul R."/>
            <person name="Zaspel J.M."/>
        </authorList>
    </citation>
    <scope>NUCLEOTIDE SEQUENCE [LARGE SCALE GENOMIC DNA]</scope>
    <source>
        <strain evidence="2">CgM1</strain>
    </source>
</reference>
<evidence type="ECO:0000256" key="1">
    <source>
        <dbReference type="SAM" id="MobiDB-lite"/>
    </source>
</evidence>
<protein>
    <submittedName>
        <fullName evidence="2">Uncharacterized protein</fullName>
    </submittedName>
</protein>
<organism evidence="2 3">
    <name type="scientific">Cotesia glomerata</name>
    <name type="common">Lepidopteran parasitic wasp</name>
    <name type="synonym">Apanteles glomeratus</name>
    <dbReference type="NCBI Taxonomy" id="32391"/>
    <lineage>
        <taxon>Eukaryota</taxon>
        <taxon>Metazoa</taxon>
        <taxon>Ecdysozoa</taxon>
        <taxon>Arthropoda</taxon>
        <taxon>Hexapoda</taxon>
        <taxon>Insecta</taxon>
        <taxon>Pterygota</taxon>
        <taxon>Neoptera</taxon>
        <taxon>Endopterygota</taxon>
        <taxon>Hymenoptera</taxon>
        <taxon>Apocrita</taxon>
        <taxon>Ichneumonoidea</taxon>
        <taxon>Braconidae</taxon>
        <taxon>Microgastrinae</taxon>
        <taxon>Cotesia</taxon>
    </lineage>
</organism>
<evidence type="ECO:0000313" key="2">
    <source>
        <dbReference type="EMBL" id="KAH0557217.1"/>
    </source>
</evidence>
<sequence>MTTIAGCFLRILRPARRGILLVDGVTCKQCPRVPNLPDIQSRLAYVKLRPPIGGGQVSDYCEYIRPPIDRYKTPVKRTSIEIKDVGYHHGKPTLKARASAGVLPRFNADRETAKALRAKHQSNQDSISSYTHRSCADGLQGLSLGTGGTILILIPSPMSLKSMKLDMEEDNHESPEDNRLRRRPGISLSLSDTEAESELEYHPKLF</sequence>
<gene>
    <name evidence="2" type="ORF">KQX54_001789</name>
</gene>
<dbReference type="Proteomes" id="UP000826195">
    <property type="component" value="Unassembled WGS sequence"/>
</dbReference>
<accession>A0AAV7ISU5</accession>
<dbReference type="AlphaFoldDB" id="A0AAV7ISU5"/>
<dbReference type="EMBL" id="JAHXZJ010000747">
    <property type="protein sequence ID" value="KAH0557217.1"/>
    <property type="molecule type" value="Genomic_DNA"/>
</dbReference>
<proteinExistence type="predicted"/>
<comment type="caution">
    <text evidence="2">The sequence shown here is derived from an EMBL/GenBank/DDBJ whole genome shotgun (WGS) entry which is preliminary data.</text>
</comment>